<dbReference type="AlphaFoldDB" id="A0A1H7NFW0"/>
<proteinExistence type="predicted"/>
<accession>A0A1H7NFW0</accession>
<keyword evidence="1" id="KW-1133">Transmembrane helix</keyword>
<evidence type="ECO:0000256" key="1">
    <source>
        <dbReference type="SAM" id="Phobius"/>
    </source>
</evidence>
<sequence>MTPNIHFSEKQKFSQSWLWILILISGIAPILYLFNSKDIEITTLIIVICSFALVILIFALMKLETIIKNDGIYIRFFPFHIKFTQYNWDTVKQLSIRKYDPIYEYGGWGIRMSFGGKGKAYNVSGNTGLQLEFRNNKKLLIGTNKPDELSEALKKIGKL</sequence>
<reference evidence="3" key="1">
    <citation type="submission" date="2016-10" db="EMBL/GenBank/DDBJ databases">
        <authorList>
            <person name="Varghese N."/>
            <person name="Submissions S."/>
        </authorList>
    </citation>
    <scope>NUCLEOTIDE SEQUENCE [LARGE SCALE GENOMIC DNA]</scope>
    <source>
        <strain evidence="3">DSM 25232 / NCIMB 14723 / 92V</strain>
    </source>
</reference>
<name>A0A1H7NFW0_AQUAM</name>
<evidence type="ECO:0000313" key="3">
    <source>
        <dbReference type="Proteomes" id="UP000198521"/>
    </source>
</evidence>
<dbReference type="RefSeq" id="WP_091407993.1">
    <property type="nucleotide sequence ID" value="NZ_FOAB01000003.1"/>
</dbReference>
<evidence type="ECO:0000313" key="2">
    <source>
        <dbReference type="EMBL" id="SEL21885.1"/>
    </source>
</evidence>
<dbReference type="OrthoDB" id="582675at2"/>
<feature type="transmembrane region" description="Helical" evidence="1">
    <location>
        <begin position="16"/>
        <end position="35"/>
    </location>
</feature>
<keyword evidence="1" id="KW-0472">Membrane</keyword>
<dbReference type="STRING" id="1038014.SAMN04487910_2054"/>
<feature type="transmembrane region" description="Helical" evidence="1">
    <location>
        <begin position="41"/>
        <end position="61"/>
    </location>
</feature>
<organism evidence="2 3">
    <name type="scientific">Aquimarina amphilecti</name>
    <dbReference type="NCBI Taxonomy" id="1038014"/>
    <lineage>
        <taxon>Bacteria</taxon>
        <taxon>Pseudomonadati</taxon>
        <taxon>Bacteroidota</taxon>
        <taxon>Flavobacteriia</taxon>
        <taxon>Flavobacteriales</taxon>
        <taxon>Flavobacteriaceae</taxon>
        <taxon>Aquimarina</taxon>
    </lineage>
</organism>
<keyword evidence="1" id="KW-0812">Transmembrane</keyword>
<gene>
    <name evidence="2" type="ORF">SAMN04487910_2054</name>
</gene>
<dbReference type="Proteomes" id="UP000198521">
    <property type="component" value="Unassembled WGS sequence"/>
</dbReference>
<keyword evidence="3" id="KW-1185">Reference proteome</keyword>
<dbReference type="EMBL" id="FOAB01000003">
    <property type="protein sequence ID" value="SEL21885.1"/>
    <property type="molecule type" value="Genomic_DNA"/>
</dbReference>
<protein>
    <submittedName>
        <fullName evidence="2">Uncharacterized protein</fullName>
    </submittedName>
</protein>